<feature type="signal peptide" evidence="1">
    <location>
        <begin position="1"/>
        <end position="23"/>
    </location>
</feature>
<protein>
    <recommendedName>
        <fullName evidence="4">Organic solvent tolerance-like N-terminal domain-containing protein</fullName>
    </recommendedName>
</protein>
<name>A0A545U4Q0_9GAMM</name>
<dbReference type="EMBL" id="VIKS01000014">
    <property type="protein sequence ID" value="TQV84455.1"/>
    <property type="molecule type" value="Genomic_DNA"/>
</dbReference>
<organism evidence="2 3">
    <name type="scientific">Aliikangiella coralliicola</name>
    <dbReference type="NCBI Taxonomy" id="2592383"/>
    <lineage>
        <taxon>Bacteria</taxon>
        <taxon>Pseudomonadati</taxon>
        <taxon>Pseudomonadota</taxon>
        <taxon>Gammaproteobacteria</taxon>
        <taxon>Oceanospirillales</taxon>
        <taxon>Pleioneaceae</taxon>
        <taxon>Aliikangiella</taxon>
    </lineage>
</organism>
<sequence>MFYRKLNSLLPLLLLAGTPAVEAAKYGKFQKIDLPSCHVNIKADRSHESDSGTVYTGNVRVLIGFASLRTDRVTLVKKKNGKCELISEFDS</sequence>
<feature type="chain" id="PRO_5022032236" description="Organic solvent tolerance-like N-terminal domain-containing protein" evidence="1">
    <location>
        <begin position="24"/>
        <end position="91"/>
    </location>
</feature>
<comment type="caution">
    <text evidence="2">The sequence shown here is derived from an EMBL/GenBank/DDBJ whole genome shotgun (WGS) entry which is preliminary data.</text>
</comment>
<evidence type="ECO:0000256" key="1">
    <source>
        <dbReference type="SAM" id="SignalP"/>
    </source>
</evidence>
<dbReference type="Proteomes" id="UP000315439">
    <property type="component" value="Unassembled WGS sequence"/>
</dbReference>
<keyword evidence="3" id="KW-1185">Reference proteome</keyword>
<evidence type="ECO:0000313" key="3">
    <source>
        <dbReference type="Proteomes" id="UP000315439"/>
    </source>
</evidence>
<keyword evidence="1" id="KW-0732">Signal</keyword>
<evidence type="ECO:0000313" key="2">
    <source>
        <dbReference type="EMBL" id="TQV84455.1"/>
    </source>
</evidence>
<dbReference type="AlphaFoldDB" id="A0A545U4Q0"/>
<evidence type="ECO:0008006" key="4">
    <source>
        <dbReference type="Google" id="ProtNLM"/>
    </source>
</evidence>
<reference evidence="2 3" key="1">
    <citation type="submission" date="2019-07" db="EMBL/GenBank/DDBJ databases">
        <title>Draft genome for Aliikangiella sp. M105.</title>
        <authorList>
            <person name="Wang G."/>
        </authorList>
    </citation>
    <scope>NUCLEOTIDE SEQUENCE [LARGE SCALE GENOMIC DNA]</scope>
    <source>
        <strain evidence="2 3">M105</strain>
    </source>
</reference>
<gene>
    <name evidence="2" type="ORF">FLL46_22830</name>
</gene>
<proteinExistence type="predicted"/>
<accession>A0A545U4Q0</accession>
<dbReference type="RefSeq" id="WP_142934088.1">
    <property type="nucleotide sequence ID" value="NZ_ML660170.1"/>
</dbReference>